<dbReference type="PANTHER" id="PTHR43353">
    <property type="entry name" value="SUCCINATE-SEMIALDEHYDE DEHYDROGENASE, MITOCHONDRIAL"/>
    <property type="match status" value="1"/>
</dbReference>
<dbReference type="SUPFAM" id="SSF53720">
    <property type="entry name" value="ALDH-like"/>
    <property type="match status" value="1"/>
</dbReference>
<comment type="similarity">
    <text evidence="2 5">Belongs to the aldehyde dehydrogenase family.</text>
</comment>
<dbReference type="InterPro" id="IPR016161">
    <property type="entry name" value="Ald_DH/histidinol_DH"/>
</dbReference>
<evidence type="ECO:0000259" key="6">
    <source>
        <dbReference type="Pfam" id="PF00171"/>
    </source>
</evidence>
<evidence type="ECO:0000256" key="5">
    <source>
        <dbReference type="RuleBase" id="RU003345"/>
    </source>
</evidence>
<dbReference type="InterPro" id="IPR050740">
    <property type="entry name" value="Aldehyde_DH_Superfamily"/>
</dbReference>
<dbReference type="NCBIfam" id="NF007497">
    <property type="entry name" value="PRK10090.1"/>
    <property type="match status" value="1"/>
</dbReference>
<dbReference type="GO" id="GO:0016052">
    <property type="term" value="P:carbohydrate catabolic process"/>
    <property type="evidence" value="ECO:0007669"/>
    <property type="project" value="UniProtKB-ARBA"/>
</dbReference>
<dbReference type="FunFam" id="3.40.605.10:FF:000022">
    <property type="entry name" value="Aldehyde dehydrogenase A"/>
    <property type="match status" value="1"/>
</dbReference>
<reference evidence="7" key="1">
    <citation type="submission" date="2022-06" db="EMBL/GenBank/DDBJ databases">
        <title>A novel DMS-producing enzyme.</title>
        <authorList>
            <person name="Zhang Y."/>
        </authorList>
    </citation>
    <scope>NUCLEOTIDE SEQUENCE</scope>
    <source>
        <strain evidence="7">H10-59</strain>
    </source>
</reference>
<dbReference type="PROSITE" id="PS00687">
    <property type="entry name" value="ALDEHYDE_DEHYDR_GLU"/>
    <property type="match status" value="1"/>
</dbReference>
<dbReference type="PANTHER" id="PTHR43353:SF5">
    <property type="entry name" value="SUCCINATE-SEMIALDEHYDE DEHYDROGENASE, MITOCHONDRIAL"/>
    <property type="match status" value="1"/>
</dbReference>
<evidence type="ECO:0000256" key="1">
    <source>
        <dbReference type="ARBA" id="ARBA00004921"/>
    </source>
</evidence>
<dbReference type="GO" id="GO:0009450">
    <property type="term" value="P:gamma-aminobutyric acid catabolic process"/>
    <property type="evidence" value="ECO:0007669"/>
    <property type="project" value="TreeGrafter"/>
</dbReference>
<feature type="active site" evidence="4">
    <location>
        <position position="249"/>
    </location>
</feature>
<dbReference type="InterPro" id="IPR016163">
    <property type="entry name" value="Ald_DH_C"/>
</dbReference>
<dbReference type="EC" id="1.2.1.-" evidence="7"/>
<dbReference type="InterPro" id="IPR016162">
    <property type="entry name" value="Ald_DH_N"/>
</dbReference>
<evidence type="ECO:0000256" key="4">
    <source>
        <dbReference type="PROSITE-ProRule" id="PRU10007"/>
    </source>
</evidence>
<organism evidence="7">
    <name type="scientific">Halomonas sp. H10-59</name>
    <dbReference type="NCBI Taxonomy" id="2950874"/>
    <lineage>
        <taxon>Bacteria</taxon>
        <taxon>Pseudomonadati</taxon>
        <taxon>Pseudomonadota</taxon>
        <taxon>Gammaproteobacteria</taxon>
        <taxon>Oceanospirillales</taxon>
        <taxon>Halomonadaceae</taxon>
        <taxon>Halomonas</taxon>
    </lineage>
</organism>
<evidence type="ECO:0000313" key="7">
    <source>
        <dbReference type="EMBL" id="XBO76456.1"/>
    </source>
</evidence>
<gene>
    <name evidence="7" type="primary">aldA</name>
    <name evidence="7" type="ORF">NFG57_06720</name>
</gene>
<dbReference type="GO" id="GO:0004777">
    <property type="term" value="F:succinate-semialdehyde dehydrogenase (NAD+) activity"/>
    <property type="evidence" value="ECO:0007669"/>
    <property type="project" value="TreeGrafter"/>
</dbReference>
<dbReference type="GO" id="GO:0004030">
    <property type="term" value="F:aldehyde dehydrogenase [NAD(P)+] activity"/>
    <property type="evidence" value="ECO:0007669"/>
    <property type="project" value="UniProtKB-ARBA"/>
</dbReference>
<dbReference type="Gene3D" id="3.40.309.10">
    <property type="entry name" value="Aldehyde Dehydrogenase, Chain A, domain 2"/>
    <property type="match status" value="1"/>
</dbReference>
<dbReference type="Pfam" id="PF00171">
    <property type="entry name" value="Aldedh"/>
    <property type="match status" value="1"/>
</dbReference>
<dbReference type="RefSeq" id="WP_213230569.1">
    <property type="nucleotide sequence ID" value="NZ_CP098828.1"/>
</dbReference>
<dbReference type="Gene3D" id="3.40.605.10">
    <property type="entry name" value="Aldehyde Dehydrogenase, Chain A, domain 1"/>
    <property type="match status" value="1"/>
</dbReference>
<evidence type="ECO:0000256" key="3">
    <source>
        <dbReference type="ARBA" id="ARBA00023002"/>
    </source>
</evidence>
<dbReference type="CDD" id="cd07088">
    <property type="entry name" value="ALDH_LactADH-AldA"/>
    <property type="match status" value="1"/>
</dbReference>
<proteinExistence type="inferred from homology"/>
<dbReference type="FunFam" id="3.40.309.10:FF:000009">
    <property type="entry name" value="Aldehyde dehydrogenase A"/>
    <property type="match status" value="1"/>
</dbReference>
<comment type="pathway">
    <text evidence="1">Carbohydrate degradation.</text>
</comment>
<dbReference type="InterPro" id="IPR029510">
    <property type="entry name" value="Ald_DH_CS_GLU"/>
</dbReference>
<feature type="domain" description="Aldehyde dehydrogenase" evidence="6">
    <location>
        <begin position="20"/>
        <end position="474"/>
    </location>
</feature>
<dbReference type="EMBL" id="CP098828">
    <property type="protein sequence ID" value="XBO76456.1"/>
    <property type="molecule type" value="Genomic_DNA"/>
</dbReference>
<sequence length="478" mass="51963">MSQIPTHQNFIDGAFVDSPDHLEVFNPANGDLLSRIPESDGEQVERAIGAARDAQKAWAALPAIERAGYLRRIAERIRQDVPRLSRMITEEQGKVSGLAEVEVNFTADYLDYMAEWARRIEGEVIESDRPNETILMLRKPLGVVAGILPWNFPFFLIARKMAPALVTGNTIVIKPSEETPNNCFAFARIVEEVGLPRGVFNVVSGTGGSVGQALSDSSRVDLISFTGSVATGSRIMQSASRHLTKLNLELGGKAPAIVLGDADLELAVKAIRASRIINTGQVCNCAERVYVERSVADEFIERMSRAMDATTYGDPLAQPDVEMGPLINQAGLTKVDAMVKQAVGEGAELVSGGSVADLGKGHHYRPTVLAGCRDDMAIMRQEIFGPVLPIQVVEDMDEAIALANDSEYGLTSSIYTRSLANAMRACREIDYGETYINRENFEAMQGFHAGVRKSGIGGADGKHGLYEYTHTQVVYLEA</sequence>
<dbReference type="GO" id="GO:0042802">
    <property type="term" value="F:identical protein binding"/>
    <property type="evidence" value="ECO:0007669"/>
    <property type="project" value="UniProtKB-ARBA"/>
</dbReference>
<evidence type="ECO:0000256" key="2">
    <source>
        <dbReference type="ARBA" id="ARBA00009986"/>
    </source>
</evidence>
<accession>A0AAU7KXW1</accession>
<dbReference type="GO" id="GO:0005829">
    <property type="term" value="C:cytosol"/>
    <property type="evidence" value="ECO:0007669"/>
    <property type="project" value="TreeGrafter"/>
</dbReference>
<name>A0AAU7KXW1_9GAMM</name>
<dbReference type="InterPro" id="IPR015590">
    <property type="entry name" value="Aldehyde_DH_dom"/>
</dbReference>
<protein>
    <submittedName>
        <fullName evidence="7">Aldehyde dehydrogenase</fullName>
        <ecNumber evidence="7">1.2.1.-</ecNumber>
    </submittedName>
</protein>
<keyword evidence="3 5" id="KW-0560">Oxidoreductase</keyword>
<dbReference type="AlphaFoldDB" id="A0AAU7KXW1"/>